<dbReference type="Pfam" id="PF00905">
    <property type="entry name" value="Transpeptidase"/>
    <property type="match status" value="1"/>
</dbReference>
<dbReference type="InterPro" id="IPR001460">
    <property type="entry name" value="PCN-bd_Tpept"/>
</dbReference>
<proteinExistence type="inferred from homology"/>
<keyword evidence="4" id="KW-0732">Signal</keyword>
<accession>A0ABV3Q4S0</accession>
<comment type="catalytic activity">
    <reaction evidence="1 7">
        <text>a beta-lactam + H2O = a substituted beta-amino acid</text>
        <dbReference type="Rhea" id="RHEA:20401"/>
        <dbReference type="ChEBI" id="CHEBI:15377"/>
        <dbReference type="ChEBI" id="CHEBI:35627"/>
        <dbReference type="ChEBI" id="CHEBI:140347"/>
        <dbReference type="EC" id="3.5.2.6"/>
    </reaction>
</comment>
<reference evidence="9 10" key="1">
    <citation type="journal article" date="1979" name="Int. J. Syst. Evol. Microbiol.">
        <title>Bacillus globisporus subsp. marinus subsp. nov.</title>
        <authorList>
            <person name="Liu H."/>
        </authorList>
    </citation>
    <scope>NUCLEOTIDE SEQUENCE [LARGE SCALE GENOMIC DNA]</scope>
    <source>
        <strain evidence="9 10">DSM 1297</strain>
    </source>
</reference>
<keyword evidence="6 7" id="KW-0046">Antibiotic resistance</keyword>
<evidence type="ECO:0000256" key="4">
    <source>
        <dbReference type="ARBA" id="ARBA00022729"/>
    </source>
</evidence>
<dbReference type="SUPFAM" id="SSF56601">
    <property type="entry name" value="beta-lactamase/transpeptidase-like"/>
    <property type="match status" value="1"/>
</dbReference>
<evidence type="ECO:0000313" key="9">
    <source>
        <dbReference type="EMBL" id="MEW9502351.1"/>
    </source>
</evidence>
<evidence type="ECO:0000256" key="7">
    <source>
        <dbReference type="RuleBase" id="RU361140"/>
    </source>
</evidence>
<evidence type="ECO:0000256" key="3">
    <source>
        <dbReference type="ARBA" id="ARBA00012865"/>
    </source>
</evidence>
<dbReference type="PROSITE" id="PS00337">
    <property type="entry name" value="BETA_LACTAMASE_D"/>
    <property type="match status" value="1"/>
</dbReference>
<dbReference type="EMBL" id="JBFMIA010000009">
    <property type="protein sequence ID" value="MEW9502351.1"/>
    <property type="molecule type" value="Genomic_DNA"/>
</dbReference>
<evidence type="ECO:0000259" key="8">
    <source>
        <dbReference type="Pfam" id="PF00905"/>
    </source>
</evidence>
<dbReference type="EC" id="3.5.2.6" evidence="3 7"/>
<dbReference type="NCBIfam" id="NF012161">
    <property type="entry name" value="bla_class_D_main"/>
    <property type="match status" value="1"/>
</dbReference>
<feature type="domain" description="Penicillin-binding protein transpeptidase" evidence="8">
    <location>
        <begin position="46"/>
        <end position="242"/>
    </location>
</feature>
<name>A0ABV3Q4S0_9BACL</name>
<evidence type="ECO:0000256" key="5">
    <source>
        <dbReference type="ARBA" id="ARBA00022801"/>
    </source>
</evidence>
<dbReference type="Proteomes" id="UP001556040">
    <property type="component" value="Unassembled WGS sequence"/>
</dbReference>
<evidence type="ECO:0000256" key="6">
    <source>
        <dbReference type="ARBA" id="ARBA00023251"/>
    </source>
</evidence>
<dbReference type="PANTHER" id="PTHR30627">
    <property type="entry name" value="PEPTIDOGLYCAN D,D-TRANSPEPTIDASE"/>
    <property type="match status" value="1"/>
</dbReference>
<protein>
    <recommendedName>
        <fullName evidence="3 7">Beta-lactamase</fullName>
        <ecNumber evidence="3 7">3.5.2.6</ecNumber>
    </recommendedName>
</protein>
<dbReference type="InterPro" id="IPR050515">
    <property type="entry name" value="Beta-lactam/transpept"/>
</dbReference>
<dbReference type="GO" id="GO:0008800">
    <property type="term" value="F:beta-lactamase activity"/>
    <property type="evidence" value="ECO:0007669"/>
    <property type="project" value="UniProtKB-EC"/>
</dbReference>
<evidence type="ECO:0000256" key="2">
    <source>
        <dbReference type="ARBA" id="ARBA00007898"/>
    </source>
</evidence>
<dbReference type="InterPro" id="IPR012338">
    <property type="entry name" value="Beta-lactam/transpept-like"/>
</dbReference>
<sequence>MTFAYTIQVRTTEDVKETQDINKIEVEVEESFNDYNGTFILRDIKREETFVYNEEIANERYTPASSFKIANSLIGLQVGAVENEYEIKYWDGIDRGEIEKWNEDNTLGSAMRYSVVWYYQDMARDIGEEQMQEWLSKISYGNEDISGGIDQFWLGSSLAISPMEQVEFLEKLYKEDLPFDNNIMRTVKRMMAQEDDTPYVLYGKTGSSPDGPDGQVGWYVGFVENGDDSYVFVTNIDDTGLNAKDITLDILNKHFKQ</sequence>
<keyword evidence="5 7" id="KW-0378">Hydrolase</keyword>
<evidence type="ECO:0000256" key="1">
    <source>
        <dbReference type="ARBA" id="ARBA00001526"/>
    </source>
</evidence>
<dbReference type="Gene3D" id="3.40.710.10">
    <property type="entry name" value="DD-peptidase/beta-lactamase superfamily"/>
    <property type="match status" value="1"/>
</dbReference>
<dbReference type="PANTHER" id="PTHR30627:SF6">
    <property type="entry name" value="BETA-LACTAMASE YBXI-RELATED"/>
    <property type="match status" value="1"/>
</dbReference>
<comment type="similarity">
    <text evidence="2 7">Belongs to the class-D beta-lactamase family.</text>
</comment>
<gene>
    <name evidence="9" type="primary">blaOXA</name>
    <name evidence="9" type="ORF">AB1471_11150</name>
</gene>
<dbReference type="InterPro" id="IPR002137">
    <property type="entry name" value="Beta-lactam_class-D_AS"/>
</dbReference>
<comment type="caution">
    <text evidence="9">The sequence shown here is derived from an EMBL/GenBank/DDBJ whole genome shotgun (WGS) entry which is preliminary data.</text>
</comment>
<evidence type="ECO:0000313" key="10">
    <source>
        <dbReference type="Proteomes" id="UP001556040"/>
    </source>
</evidence>
<organism evidence="9 10">
    <name type="scientific">Jeotgalibacillus marinus</name>
    <dbReference type="NCBI Taxonomy" id="86667"/>
    <lineage>
        <taxon>Bacteria</taxon>
        <taxon>Bacillati</taxon>
        <taxon>Bacillota</taxon>
        <taxon>Bacilli</taxon>
        <taxon>Bacillales</taxon>
        <taxon>Caryophanaceae</taxon>
        <taxon>Jeotgalibacillus</taxon>
    </lineage>
</organism>
<keyword evidence="10" id="KW-1185">Reference proteome</keyword>